<gene>
    <name evidence="2" type="ORF">GCM10025881_33600</name>
</gene>
<dbReference type="Pfam" id="PF00561">
    <property type="entry name" value="Abhydrolase_1"/>
    <property type="match status" value="1"/>
</dbReference>
<dbReference type="RefSeq" id="WP_284255089.1">
    <property type="nucleotide sequence ID" value="NZ_BAAAQO010000004.1"/>
</dbReference>
<organism evidence="2 3">
    <name type="scientific">Pseudolysinimonas kribbensis</name>
    <dbReference type="NCBI Taxonomy" id="433641"/>
    <lineage>
        <taxon>Bacteria</taxon>
        <taxon>Bacillati</taxon>
        <taxon>Actinomycetota</taxon>
        <taxon>Actinomycetes</taxon>
        <taxon>Micrococcales</taxon>
        <taxon>Microbacteriaceae</taxon>
        <taxon>Pseudolysinimonas</taxon>
    </lineage>
</organism>
<keyword evidence="3" id="KW-1185">Reference proteome</keyword>
<dbReference type="InterPro" id="IPR000073">
    <property type="entry name" value="AB_hydrolase_1"/>
</dbReference>
<name>A0ABQ6K796_9MICO</name>
<evidence type="ECO:0000313" key="3">
    <source>
        <dbReference type="Proteomes" id="UP001157034"/>
    </source>
</evidence>
<evidence type="ECO:0000259" key="1">
    <source>
        <dbReference type="Pfam" id="PF00561"/>
    </source>
</evidence>
<dbReference type="SUPFAM" id="SSF53474">
    <property type="entry name" value="alpha/beta-Hydrolases"/>
    <property type="match status" value="1"/>
</dbReference>
<dbReference type="InterPro" id="IPR029058">
    <property type="entry name" value="AB_hydrolase_fold"/>
</dbReference>
<feature type="domain" description="AB hydrolase-1" evidence="1">
    <location>
        <begin position="42"/>
        <end position="147"/>
    </location>
</feature>
<reference evidence="3" key="1">
    <citation type="journal article" date="2019" name="Int. J. Syst. Evol. Microbiol.">
        <title>The Global Catalogue of Microorganisms (GCM) 10K type strain sequencing project: providing services to taxonomists for standard genome sequencing and annotation.</title>
        <authorList>
            <consortium name="The Broad Institute Genomics Platform"/>
            <consortium name="The Broad Institute Genome Sequencing Center for Infectious Disease"/>
            <person name="Wu L."/>
            <person name="Ma J."/>
        </authorList>
    </citation>
    <scope>NUCLEOTIDE SEQUENCE [LARGE SCALE GENOMIC DNA]</scope>
    <source>
        <strain evidence="3">NBRC 108894</strain>
    </source>
</reference>
<dbReference type="PANTHER" id="PTHR37946">
    <property type="entry name" value="SLL1969 PROTEIN"/>
    <property type="match status" value="1"/>
</dbReference>
<dbReference type="EMBL" id="BSVB01000001">
    <property type="protein sequence ID" value="GMA96536.1"/>
    <property type="molecule type" value="Genomic_DNA"/>
</dbReference>
<sequence length="228" mass="24596">MRPVGRSLGALLADYPHALRLRAAGPGAGRVPRDYPTGDGRPVVLIPGIYETWHFLRPMGDALHADGHPVHVLETIGRNGGPIPWVAREAHRLMEQRDLHEVVIVAHSKGGVVGKQLLVDELARPEAQRRVARVIAIASPFAGSSMARLVPVGGLRAFLPGDALLARLAAERAADARITSIAPRLDLHIPEGSRLDGAENIEIDVVGHFRILRDPRAIDAVRRVAARA</sequence>
<accession>A0ABQ6K796</accession>
<protein>
    <recommendedName>
        <fullName evidence="1">AB hydrolase-1 domain-containing protein</fullName>
    </recommendedName>
</protein>
<proteinExistence type="predicted"/>
<dbReference type="PANTHER" id="PTHR37946:SF1">
    <property type="entry name" value="SLL1969 PROTEIN"/>
    <property type="match status" value="1"/>
</dbReference>
<dbReference type="Proteomes" id="UP001157034">
    <property type="component" value="Unassembled WGS sequence"/>
</dbReference>
<comment type="caution">
    <text evidence="2">The sequence shown here is derived from an EMBL/GenBank/DDBJ whole genome shotgun (WGS) entry which is preliminary data.</text>
</comment>
<dbReference type="Gene3D" id="3.40.50.1820">
    <property type="entry name" value="alpha/beta hydrolase"/>
    <property type="match status" value="1"/>
</dbReference>
<evidence type="ECO:0000313" key="2">
    <source>
        <dbReference type="EMBL" id="GMA96536.1"/>
    </source>
</evidence>